<reference evidence="5 6" key="1">
    <citation type="submission" date="2017-03" db="EMBL/GenBank/DDBJ databases">
        <title>Isolation of Levoglucosan Utilizing Bacteria.</title>
        <authorList>
            <person name="Arya A.S."/>
        </authorList>
    </citation>
    <scope>NUCLEOTIDE SEQUENCE [LARGE SCALE GENOMIC DNA]</scope>
    <source>
        <strain evidence="5 6">MEC069</strain>
    </source>
</reference>
<comment type="caution">
    <text evidence="5">The sequence shown here is derived from an EMBL/GenBank/DDBJ whole genome shotgun (WGS) entry which is preliminary data.</text>
</comment>
<dbReference type="InterPro" id="IPR025736">
    <property type="entry name" value="PucR_C-HTH_dom"/>
</dbReference>
<name>A0A4Y8Q1T3_9BACL</name>
<dbReference type="Pfam" id="PF13556">
    <property type="entry name" value="HTH_30"/>
    <property type="match status" value="1"/>
</dbReference>
<protein>
    <recommendedName>
        <fullName evidence="7">PucR family transcriptional regulator</fullName>
    </recommendedName>
</protein>
<evidence type="ECO:0008006" key="7">
    <source>
        <dbReference type="Google" id="ProtNLM"/>
    </source>
</evidence>
<dbReference type="EMBL" id="MYFO01000017">
    <property type="protein sequence ID" value="TFE86754.1"/>
    <property type="molecule type" value="Genomic_DNA"/>
</dbReference>
<feature type="domain" description="PucR C-terminal helix-turn-helix" evidence="3">
    <location>
        <begin position="475"/>
        <end position="533"/>
    </location>
</feature>
<dbReference type="PANTHER" id="PTHR33744:SF1">
    <property type="entry name" value="DNA-BINDING TRANSCRIPTIONAL ACTIVATOR ADER"/>
    <property type="match status" value="1"/>
</dbReference>
<dbReference type="Proteomes" id="UP000298246">
    <property type="component" value="Unassembled WGS sequence"/>
</dbReference>
<feature type="domain" description="CdaR GGDEF-like" evidence="4">
    <location>
        <begin position="299"/>
        <end position="422"/>
    </location>
</feature>
<dbReference type="InterPro" id="IPR012914">
    <property type="entry name" value="PucR_dom"/>
</dbReference>
<evidence type="ECO:0000259" key="3">
    <source>
        <dbReference type="Pfam" id="PF13556"/>
    </source>
</evidence>
<comment type="similarity">
    <text evidence="1">Belongs to the CdaR family.</text>
</comment>
<dbReference type="Pfam" id="PF17853">
    <property type="entry name" value="GGDEF_2"/>
    <property type="match status" value="1"/>
</dbReference>
<dbReference type="RefSeq" id="WP_134753901.1">
    <property type="nucleotide sequence ID" value="NZ_MYFO02000003.1"/>
</dbReference>
<evidence type="ECO:0000256" key="1">
    <source>
        <dbReference type="ARBA" id="ARBA00006754"/>
    </source>
</evidence>
<dbReference type="AlphaFoldDB" id="A0A4Y8Q1T3"/>
<dbReference type="InterPro" id="IPR051448">
    <property type="entry name" value="CdaR-like_regulators"/>
</dbReference>
<gene>
    <name evidence="5" type="ORF">B5M42_14140</name>
</gene>
<evidence type="ECO:0000259" key="2">
    <source>
        <dbReference type="Pfam" id="PF07905"/>
    </source>
</evidence>
<dbReference type="OrthoDB" id="142218at2"/>
<dbReference type="InterPro" id="IPR042070">
    <property type="entry name" value="PucR_C-HTH_sf"/>
</dbReference>
<evidence type="ECO:0000259" key="4">
    <source>
        <dbReference type="Pfam" id="PF17853"/>
    </source>
</evidence>
<dbReference type="Gene3D" id="1.10.10.2840">
    <property type="entry name" value="PucR C-terminal helix-turn-helix domain"/>
    <property type="match status" value="1"/>
</dbReference>
<accession>A0A4Y8Q1T3</accession>
<dbReference type="Pfam" id="PF07905">
    <property type="entry name" value="PucR"/>
    <property type="match status" value="1"/>
</dbReference>
<proteinExistence type="inferred from homology"/>
<organism evidence="5 6">
    <name type="scientific">Paenibacillus athensensis</name>
    <dbReference type="NCBI Taxonomy" id="1967502"/>
    <lineage>
        <taxon>Bacteria</taxon>
        <taxon>Bacillati</taxon>
        <taxon>Bacillota</taxon>
        <taxon>Bacilli</taxon>
        <taxon>Bacillales</taxon>
        <taxon>Paenibacillaceae</taxon>
        <taxon>Paenibacillus</taxon>
    </lineage>
</organism>
<dbReference type="InterPro" id="IPR041522">
    <property type="entry name" value="CdaR_GGDEF"/>
</dbReference>
<evidence type="ECO:0000313" key="6">
    <source>
        <dbReference type="Proteomes" id="UP000298246"/>
    </source>
</evidence>
<evidence type="ECO:0000313" key="5">
    <source>
        <dbReference type="EMBL" id="TFE86754.1"/>
    </source>
</evidence>
<keyword evidence="6" id="KW-1185">Reference proteome</keyword>
<feature type="domain" description="Purine catabolism PurC-like" evidence="2">
    <location>
        <begin position="13"/>
        <end position="131"/>
    </location>
</feature>
<sequence length="538" mass="60618">MEDRGSKEFRVRDLFSVPHFQNALLLGGEKGLDQPISRINVMEVPDVADWVRPGEFLMTTGYPFKHEPKLLVSLIAELARKGVVALGVKTKRFVETIPQEAVEAADHHGVPLIELPPSTSFSDAVREVMERVLVTESRDLAVLQGRVQRLSHVLLHGDGLPAFLNHLQAMIRNPIVLLEPDNGWTASADARQLCAAFTEQDWAAYRAKLRLESGAAPLGADGMRVHATAVLDEQMDAHLLLMFECDRQGGAVDTLTMNWAGRLLGLELRNMQARKKIEAKYLDQFMQDWVAGRIVALVDLRLRAEACGWELPDLGVYTVGVVSFRQGCPAVKELQELAVRLNRESAARRVEARWTVMEGELVVLLVSGQLPGDQEAGRYGHTVGLLAAVAVERDFVLCMGRDVKLRDQVPDSYRDAKRAASVREACRVAGDLIRYRDLGVYMLLYRLLGTEELEEYKRLYLKPLLELEGKPQGMLLNTLRTYFDCNCNVKETAERMFVHYNTIGYRLERIRNELGFRLDDPETKLLLQLAIKAHDIQR</sequence>
<dbReference type="PANTHER" id="PTHR33744">
    <property type="entry name" value="CARBOHYDRATE DIACID REGULATOR"/>
    <property type="match status" value="1"/>
</dbReference>